<dbReference type="OrthoDB" id="595470at2"/>
<dbReference type="STRING" id="1670800.BSQ44_15155"/>
<dbReference type="Gene3D" id="3.30.2310.20">
    <property type="entry name" value="RelE-like"/>
    <property type="match status" value="1"/>
</dbReference>
<dbReference type="InterPro" id="IPR007712">
    <property type="entry name" value="RelE/ParE_toxin"/>
</dbReference>
<evidence type="ECO:0000313" key="4">
    <source>
        <dbReference type="Proteomes" id="UP000182840"/>
    </source>
</evidence>
<dbReference type="RefSeq" id="WP_072605616.1">
    <property type="nucleotide sequence ID" value="NZ_CP018171.1"/>
</dbReference>
<name>A0A1L3STA8_9HYPH</name>
<evidence type="ECO:0000313" key="3">
    <source>
        <dbReference type="EMBL" id="APH72542.1"/>
    </source>
</evidence>
<proteinExistence type="inferred from homology"/>
<gene>
    <name evidence="3" type="ORF">BSQ44_15155</name>
</gene>
<evidence type="ECO:0000256" key="2">
    <source>
        <dbReference type="ARBA" id="ARBA00022649"/>
    </source>
</evidence>
<dbReference type="Proteomes" id="UP000182840">
    <property type="component" value="Chromosome"/>
</dbReference>
<keyword evidence="2" id="KW-1277">Toxin-antitoxin system</keyword>
<dbReference type="PANTHER" id="PTHR33755">
    <property type="entry name" value="TOXIN PARE1-RELATED"/>
    <property type="match status" value="1"/>
</dbReference>
<dbReference type="Pfam" id="PF05016">
    <property type="entry name" value="ParE_toxin"/>
    <property type="match status" value="1"/>
</dbReference>
<dbReference type="KEGG" id="meso:BSQ44_15155"/>
<evidence type="ECO:0000256" key="1">
    <source>
        <dbReference type="ARBA" id="ARBA00006226"/>
    </source>
</evidence>
<dbReference type="InterPro" id="IPR051803">
    <property type="entry name" value="TA_system_RelE-like_toxin"/>
</dbReference>
<dbReference type="AlphaFoldDB" id="A0A1L3STA8"/>
<keyword evidence="4" id="KW-1185">Reference proteome</keyword>
<accession>A0A1L3STA8</accession>
<dbReference type="EMBL" id="CP018171">
    <property type="protein sequence ID" value="APH72542.1"/>
    <property type="molecule type" value="Genomic_DNA"/>
</dbReference>
<dbReference type="PANTHER" id="PTHR33755:SF6">
    <property type="entry name" value="PLASMID STABILIZATION SYSTEM PROTEIN"/>
    <property type="match status" value="1"/>
</dbReference>
<sequence length="97" mass="10819">MKLIWTPEAEKDRLDVLDYIAVDDPAAALRMNRVFQLAAERAATFPMAARAGDVPGTRELIPHPHYRLVYQIKGEAVWILGIIHTARQWPPAGDGTS</sequence>
<dbReference type="InterPro" id="IPR035093">
    <property type="entry name" value="RelE/ParE_toxin_dom_sf"/>
</dbReference>
<protein>
    <submittedName>
        <fullName evidence="3">Addiction module toxin RelE</fullName>
    </submittedName>
</protein>
<comment type="similarity">
    <text evidence="1">Belongs to the RelE toxin family.</text>
</comment>
<reference evidence="4" key="1">
    <citation type="submission" date="2016-11" db="EMBL/GenBank/DDBJ databases">
        <title>Mesorhizobium oceanicum sp. nov., isolated from deep seawater in South China Sea.</title>
        <authorList>
            <person name="Fu G.-Y."/>
        </authorList>
    </citation>
    <scope>NUCLEOTIDE SEQUENCE [LARGE SCALE GENOMIC DNA]</scope>
    <source>
        <strain evidence="4">B7</strain>
    </source>
</reference>
<organism evidence="3 4">
    <name type="scientific">Aquibium oceanicum</name>
    <dbReference type="NCBI Taxonomy" id="1670800"/>
    <lineage>
        <taxon>Bacteria</taxon>
        <taxon>Pseudomonadati</taxon>
        <taxon>Pseudomonadota</taxon>
        <taxon>Alphaproteobacteria</taxon>
        <taxon>Hyphomicrobiales</taxon>
        <taxon>Phyllobacteriaceae</taxon>
        <taxon>Aquibium</taxon>
    </lineage>
</organism>